<organism evidence="2">
    <name type="scientific">uncultured Microgenomates bacterium Rifle_16ft_4_minimus_37633</name>
    <dbReference type="NCBI Taxonomy" id="1665114"/>
    <lineage>
        <taxon>Bacteria</taxon>
        <taxon>Candidatus Microgenomatota</taxon>
        <taxon>environmental samples</taxon>
    </lineage>
</organism>
<keyword evidence="1" id="KW-1133">Transmembrane helix</keyword>
<name>A0A0H4T3P3_9BACT</name>
<reference evidence="2" key="1">
    <citation type="journal article" date="2015" name="ISME J.">
        <title>Aquifer environment selects for microbial species cohorts in sediment and groundwater.</title>
        <authorList>
            <person name="Hug L.A."/>
            <person name="Thomas B.C."/>
            <person name="Brown C.T."/>
            <person name="Frischkorn K.R."/>
            <person name="Williams K.H."/>
            <person name="Tringe S.G."/>
            <person name="Banfield J.F."/>
        </authorList>
    </citation>
    <scope>NUCLEOTIDE SEQUENCE</scope>
</reference>
<dbReference type="InterPro" id="IPR007813">
    <property type="entry name" value="PilN"/>
</dbReference>
<keyword evidence="1" id="KW-0472">Membrane</keyword>
<sequence length="184" mass="20772">MPAKTKTKKTSQINLIPAEGLKATTGGRILSWVLSTFRVFVIITELFVIAAFVSRFFLDAKNTDLTDEIRESQAVILSYQDLEKNFKDIHKRIDVYKIYSQDKGKIMEALNTITTNKPPEITFDTLTLDTKDIKIEARSLTGKAIQQYYVNLKANDKFGNVKMGEVSTSEESPVLLFSISLILI</sequence>
<dbReference type="Pfam" id="PF05137">
    <property type="entry name" value="PilN"/>
    <property type="match status" value="1"/>
</dbReference>
<accession>A0A0H4T3P3</accession>
<evidence type="ECO:0000256" key="1">
    <source>
        <dbReference type="SAM" id="Phobius"/>
    </source>
</evidence>
<proteinExistence type="predicted"/>
<feature type="transmembrane region" description="Helical" evidence="1">
    <location>
        <begin position="29"/>
        <end position="53"/>
    </location>
</feature>
<protein>
    <submittedName>
        <fullName evidence="2">Uncharacterized protein</fullName>
    </submittedName>
</protein>
<evidence type="ECO:0000313" key="2">
    <source>
        <dbReference type="EMBL" id="AKQ02278.1"/>
    </source>
</evidence>
<keyword evidence="1" id="KW-0812">Transmembrane</keyword>
<dbReference type="AlphaFoldDB" id="A0A0H4T3P3"/>
<dbReference type="EMBL" id="KT006999">
    <property type="protein sequence ID" value="AKQ02278.1"/>
    <property type="molecule type" value="Genomic_DNA"/>
</dbReference>